<dbReference type="Gene3D" id="3.30.200.20">
    <property type="entry name" value="Phosphorylase Kinase, domain 1"/>
    <property type="match status" value="1"/>
</dbReference>
<reference evidence="5" key="2">
    <citation type="submission" date="2018-05" db="EMBL/GenBank/DDBJ databases">
        <title>OgluRS3 (Oryza glumaepatula Reference Sequence Version 3).</title>
        <authorList>
            <person name="Zhang J."/>
            <person name="Kudrna D."/>
            <person name="Lee S."/>
            <person name="Talag J."/>
            <person name="Welchert J."/>
            <person name="Wing R.A."/>
        </authorList>
    </citation>
    <scope>NUCLEOTIDE SEQUENCE [LARGE SCALE GENOMIC DNA]</scope>
</reference>
<dbReference type="FunFam" id="3.30.200.20:FF:000337">
    <property type="entry name" value="Wall-associated receptor kinase 3"/>
    <property type="match status" value="1"/>
</dbReference>
<name>A0A0E0AJW7_9ORYZ</name>
<keyword evidence="6" id="KW-1185">Reference proteome</keyword>
<protein>
    <recommendedName>
        <fullName evidence="4">Protein kinase domain-containing protein</fullName>
    </recommendedName>
</protein>
<proteinExistence type="predicted"/>
<dbReference type="InterPro" id="IPR017441">
    <property type="entry name" value="Protein_kinase_ATP_BS"/>
</dbReference>
<dbReference type="AlphaFoldDB" id="A0A0E0AJW7"/>
<dbReference type="InterPro" id="IPR000719">
    <property type="entry name" value="Prot_kinase_dom"/>
</dbReference>
<evidence type="ECO:0000256" key="1">
    <source>
        <dbReference type="ARBA" id="ARBA00022741"/>
    </source>
</evidence>
<dbReference type="SUPFAM" id="SSF56112">
    <property type="entry name" value="Protein kinase-like (PK-like)"/>
    <property type="match status" value="2"/>
</dbReference>
<dbReference type="PANTHER" id="PTHR27005">
    <property type="entry name" value="WALL-ASSOCIATED RECEPTOR KINASE-LIKE 21"/>
    <property type="match status" value="1"/>
</dbReference>
<dbReference type="Pfam" id="PF07714">
    <property type="entry name" value="PK_Tyr_Ser-Thr"/>
    <property type="match status" value="2"/>
</dbReference>
<organism evidence="5">
    <name type="scientific">Oryza glumipatula</name>
    <dbReference type="NCBI Taxonomy" id="40148"/>
    <lineage>
        <taxon>Eukaryota</taxon>
        <taxon>Viridiplantae</taxon>
        <taxon>Streptophyta</taxon>
        <taxon>Embryophyta</taxon>
        <taxon>Tracheophyta</taxon>
        <taxon>Spermatophyta</taxon>
        <taxon>Magnoliopsida</taxon>
        <taxon>Liliopsida</taxon>
        <taxon>Poales</taxon>
        <taxon>Poaceae</taxon>
        <taxon>BOP clade</taxon>
        <taxon>Oryzoideae</taxon>
        <taxon>Oryzeae</taxon>
        <taxon>Oryzinae</taxon>
        <taxon>Oryza</taxon>
    </lineage>
</organism>
<dbReference type="GO" id="GO:0005886">
    <property type="term" value="C:plasma membrane"/>
    <property type="evidence" value="ECO:0007669"/>
    <property type="project" value="TreeGrafter"/>
</dbReference>
<dbReference type="HOGENOM" id="CLU_016409_0_0_1"/>
<dbReference type="PANTHER" id="PTHR27005:SF363">
    <property type="entry name" value="OS07G0494300 PROTEIN"/>
    <property type="match status" value="1"/>
</dbReference>
<reference evidence="5" key="1">
    <citation type="submission" date="2015-04" db="UniProtKB">
        <authorList>
            <consortium name="EnsemblPlants"/>
        </authorList>
    </citation>
    <scope>IDENTIFICATION</scope>
</reference>
<keyword evidence="2 3" id="KW-0067">ATP-binding</keyword>
<dbReference type="Proteomes" id="UP000026961">
    <property type="component" value="Chromosome 7"/>
</dbReference>
<dbReference type="Pfam" id="PF00069">
    <property type="entry name" value="Pkinase"/>
    <property type="match status" value="1"/>
</dbReference>
<dbReference type="InterPro" id="IPR011009">
    <property type="entry name" value="Kinase-like_dom_sf"/>
</dbReference>
<feature type="binding site" evidence="3">
    <location>
        <position position="151"/>
    </location>
    <ligand>
        <name>ATP</name>
        <dbReference type="ChEBI" id="CHEBI:30616"/>
    </ligand>
</feature>
<dbReference type="GO" id="GO:0005524">
    <property type="term" value="F:ATP binding"/>
    <property type="evidence" value="ECO:0007669"/>
    <property type="project" value="UniProtKB-UniRule"/>
</dbReference>
<evidence type="ECO:0000256" key="3">
    <source>
        <dbReference type="PROSITE-ProRule" id="PRU10141"/>
    </source>
</evidence>
<dbReference type="EnsemblPlants" id="OGLUM07G14020.1">
    <property type="protein sequence ID" value="OGLUM07G14020.1"/>
    <property type="gene ID" value="OGLUM07G14020"/>
</dbReference>
<evidence type="ECO:0000259" key="4">
    <source>
        <dbReference type="PROSITE" id="PS50011"/>
    </source>
</evidence>
<dbReference type="InterPro" id="IPR045274">
    <property type="entry name" value="WAK-like"/>
</dbReference>
<feature type="domain" description="Protein kinase" evidence="4">
    <location>
        <begin position="406"/>
        <end position="652"/>
    </location>
</feature>
<dbReference type="Gene3D" id="1.10.510.10">
    <property type="entry name" value="Transferase(Phosphotransferase) domain 1"/>
    <property type="match status" value="3"/>
</dbReference>
<evidence type="ECO:0000313" key="6">
    <source>
        <dbReference type="Proteomes" id="UP000026961"/>
    </source>
</evidence>
<dbReference type="PROSITE" id="PS00107">
    <property type="entry name" value="PROTEIN_KINASE_ATP"/>
    <property type="match status" value="1"/>
</dbReference>
<evidence type="ECO:0000313" key="5">
    <source>
        <dbReference type="EnsemblPlants" id="OGLUM07G14020.1"/>
    </source>
</evidence>
<evidence type="ECO:0000256" key="2">
    <source>
        <dbReference type="ARBA" id="ARBA00022840"/>
    </source>
</evidence>
<accession>A0A0E0AJW7</accession>
<dbReference type="FunFam" id="1.10.510.10:FF:000979">
    <property type="entry name" value="Os07g0493200 protein"/>
    <property type="match status" value="1"/>
</dbReference>
<dbReference type="GO" id="GO:0004674">
    <property type="term" value="F:protein serine/threonine kinase activity"/>
    <property type="evidence" value="ECO:0007669"/>
    <property type="project" value="TreeGrafter"/>
</dbReference>
<feature type="domain" description="Protein kinase" evidence="4">
    <location>
        <begin position="123"/>
        <end position="376"/>
    </location>
</feature>
<dbReference type="STRING" id="40148.A0A0E0AJW7"/>
<keyword evidence="1 3" id="KW-0547">Nucleotide-binding</keyword>
<dbReference type="PROSITE" id="PS50011">
    <property type="entry name" value="PROTEIN_KINASE_DOM"/>
    <property type="match status" value="2"/>
</dbReference>
<sequence>MWGWLRLQLCTETGPLHRRLGHLPEQSVATFFLMSAITRAPSLCGCQRMWLDTVMEKGNRRWEAALGWEWHKYNHIFCVTDMGDWYDKLSQSFRDTAKEVLAKTDIDPNVRCFPKRQMKRITNNHSTTLGRGGFSVVYKGRLDDGRSVAVKQYNWRTQKKEFTKEVIIQSQCSHKNVVRLLGCCVEAAAPILVTEFVPNGNLSDLLHGNSGLLPVTLETRLQIALDVAEALGVAKLCDFGISRLLSMDSDEYTGFVIGSKGYVDPVFCQTGRLSQKCDVYSFGVVLLELFTRKKGIDDMKVCLAEIFACASRKGDEHKLFDMDIVTNENMEFLQGIGRVALECIKFEVEERPEMRLVLEQLLSLKRSRDKSIHEMLVVRKEIEVFLRGCGFGRFILSKESVDDLICNLKIVLKECASGKAYIGKSRGTPLMAIKMSTAVTEKWKDMLGNEIAVQSRIKHMNVAKLIGYCLDHSDGTVLIYEYGAISLYDVLFGDAGKIYRPFTCDLRLKIAIGAAEGIAHLHSLGVVHGDVSINDILLDHVSSSLVKIAGYGTSGLPDIDKALDSLETGHGKKEHDVYSFGLVLLTLFTWKKVSLPDDLKSEPDRPVLLHQEAIRGRRCNHLEMIKGLASRCLTSEATKRPSMVEVAKHLNFILIFPERRKTCHDLAIYQSRMLSD</sequence>
<dbReference type="InterPro" id="IPR001245">
    <property type="entry name" value="Ser-Thr/Tyr_kinase_cat_dom"/>
</dbReference>
<dbReference type="Gramene" id="OGLUM07G14020.1">
    <property type="protein sequence ID" value="OGLUM07G14020.1"/>
    <property type="gene ID" value="OGLUM07G14020"/>
</dbReference>
<dbReference type="FunFam" id="3.30.200.20:FF:000778">
    <property type="entry name" value="Os07g0493200 protein"/>
    <property type="match status" value="1"/>
</dbReference>
<dbReference type="GO" id="GO:0007166">
    <property type="term" value="P:cell surface receptor signaling pathway"/>
    <property type="evidence" value="ECO:0007669"/>
    <property type="project" value="InterPro"/>
</dbReference>